<keyword evidence="3" id="KW-1185">Reference proteome</keyword>
<dbReference type="InterPro" id="IPR014914">
    <property type="entry name" value="RES_dom"/>
</dbReference>
<dbReference type="SMART" id="SM00953">
    <property type="entry name" value="RES"/>
    <property type="match status" value="1"/>
</dbReference>
<protein>
    <submittedName>
        <fullName evidence="2">RES domain-containing protein</fullName>
    </submittedName>
</protein>
<dbReference type="Proteomes" id="UP000284395">
    <property type="component" value="Unassembled WGS sequence"/>
</dbReference>
<accession>A0A420EJ84</accession>
<dbReference type="AlphaFoldDB" id="A0A420EJ84"/>
<dbReference type="OrthoDB" id="7360548at2"/>
<proteinExistence type="predicted"/>
<evidence type="ECO:0000313" key="3">
    <source>
        <dbReference type="Proteomes" id="UP000284395"/>
    </source>
</evidence>
<evidence type="ECO:0000313" key="2">
    <source>
        <dbReference type="EMBL" id="RKF20779.1"/>
    </source>
</evidence>
<dbReference type="Pfam" id="PF08808">
    <property type="entry name" value="RES"/>
    <property type="match status" value="1"/>
</dbReference>
<reference evidence="2 3" key="1">
    <citation type="submission" date="2018-09" db="EMBL/GenBank/DDBJ databases">
        <title>Altererythrobacter spongiae sp. nov., isolated from a marine sponge.</title>
        <authorList>
            <person name="Zhuang L."/>
            <person name="Luo L."/>
        </authorList>
    </citation>
    <scope>NUCLEOTIDE SEQUENCE [LARGE SCALE GENOMIC DNA]</scope>
    <source>
        <strain evidence="2 3">HN-Y73</strain>
    </source>
</reference>
<gene>
    <name evidence="2" type="ORF">D6851_11760</name>
</gene>
<name>A0A420EJ84_9SPHN</name>
<feature type="domain" description="RES" evidence="1">
    <location>
        <begin position="38"/>
        <end position="179"/>
    </location>
</feature>
<comment type="caution">
    <text evidence="2">The sequence shown here is derived from an EMBL/GenBank/DDBJ whole genome shotgun (WGS) entry which is preliminary data.</text>
</comment>
<dbReference type="RefSeq" id="WP_120325062.1">
    <property type="nucleotide sequence ID" value="NZ_RAPF01000005.1"/>
</dbReference>
<sequence length="189" mass="20824">MIGGARDRTLIDTLEGLPCEPLEMIVWRVVRDTRDPTIFSSGGNRWDDGSFEVLYTSLSREGALAEMRFHLGRGQPVVPSKLKYRLFALSVKVSGAIDLCGKGTLEKLGVDMASFGKLPYLDRIGEYETCQKIGEAIHFLGSDSPGDPTAMLVPNARYDTRNLVLLSDYTSPGDVEELENHGIIDWSGI</sequence>
<dbReference type="EMBL" id="RAPF01000005">
    <property type="protein sequence ID" value="RKF20779.1"/>
    <property type="molecule type" value="Genomic_DNA"/>
</dbReference>
<organism evidence="2 3">
    <name type="scientific">Altericroceibacterium spongiae</name>
    <dbReference type="NCBI Taxonomy" id="2320269"/>
    <lineage>
        <taxon>Bacteria</taxon>
        <taxon>Pseudomonadati</taxon>
        <taxon>Pseudomonadota</taxon>
        <taxon>Alphaproteobacteria</taxon>
        <taxon>Sphingomonadales</taxon>
        <taxon>Erythrobacteraceae</taxon>
        <taxon>Altericroceibacterium</taxon>
    </lineage>
</organism>
<evidence type="ECO:0000259" key="1">
    <source>
        <dbReference type="SMART" id="SM00953"/>
    </source>
</evidence>